<evidence type="ECO:0000313" key="3">
    <source>
        <dbReference type="EMBL" id="API86568.1"/>
    </source>
</evidence>
<evidence type="ECO:0000259" key="1">
    <source>
        <dbReference type="Pfam" id="PF13391"/>
    </source>
</evidence>
<dbReference type="OrthoDB" id="9813321at2"/>
<dbReference type="KEGG" id="frx:F7310_04000"/>
<accession>A0A1L4BRV5</accession>
<protein>
    <submittedName>
        <fullName evidence="3">Uncharacterized protein</fullName>
    </submittedName>
</protein>
<dbReference type="EMBL" id="CP016796">
    <property type="protein sequence ID" value="API86568.1"/>
    <property type="molecule type" value="Genomic_DNA"/>
</dbReference>
<gene>
    <name evidence="3" type="ORF">F7310_04000</name>
</gene>
<sequence length="254" mass="29738">MSNNRKKFSKNIVSHLLAEVDSKCPLCNKPLIEKKENGQFVKVSADIAHIYPLNPTKEDIELLRNEEKLFSDDPNDVNNLIYLCKNNHNDFDRVKTLEKYRALVSLKKKLIKKHELRKDLYTCNIENELREIFKNIESINDLQGVELNYDVSKVESKLKGEKIIFINDIKNYVNQYFNIVRKILRNFGDSGDIIASQIKILYLKAKKYDDEKEKIYQIILEHLKSLNPNQSEVVIRIVIAFFIQNCEVFDAVSK</sequence>
<evidence type="ECO:0000259" key="2">
    <source>
        <dbReference type="Pfam" id="PF20277"/>
    </source>
</evidence>
<keyword evidence="4" id="KW-1185">Reference proteome</keyword>
<dbReference type="Pfam" id="PF13391">
    <property type="entry name" value="HNH_2"/>
    <property type="match status" value="1"/>
</dbReference>
<dbReference type="STRING" id="573570.F7310_04000"/>
<feature type="domain" description="ABC-three component systems C-terminal" evidence="2">
    <location>
        <begin position="117"/>
        <end position="249"/>
    </location>
</feature>
<dbReference type="InterPro" id="IPR046921">
    <property type="entry name" value="ABC-3C_CTD11"/>
</dbReference>
<proteinExistence type="predicted"/>
<name>A0A1L4BRV5_9GAMM</name>
<dbReference type="Proteomes" id="UP000184222">
    <property type="component" value="Chromosome"/>
</dbReference>
<evidence type="ECO:0000313" key="4">
    <source>
        <dbReference type="Proteomes" id="UP000184222"/>
    </source>
</evidence>
<reference evidence="3 4" key="1">
    <citation type="journal article" date="2016" name="Appl. Environ. Microbiol.">
        <title>Whole genome relationships among Francisella bacteria of diverse origin define new species and provide specific regions for detection.</title>
        <authorList>
            <person name="Challacombe J.F."/>
            <person name="Petersen J.M."/>
            <person name="Gallegos-Graves V."/>
            <person name="Hodge D."/>
            <person name="Pillai S."/>
            <person name="Kuske C.R."/>
        </authorList>
    </citation>
    <scope>NUCLEOTIDE SEQUENCE [LARGE SCALE GENOMIC DNA]</scope>
    <source>
        <strain evidence="4">TX07-7310</strain>
    </source>
</reference>
<dbReference type="AlphaFoldDB" id="A0A1L4BRV5"/>
<dbReference type="Pfam" id="PF20277">
    <property type="entry name" value="CTD11"/>
    <property type="match status" value="1"/>
</dbReference>
<dbReference type="InterPro" id="IPR003615">
    <property type="entry name" value="HNH_nuc"/>
</dbReference>
<dbReference type="RefSeq" id="WP_072711959.1">
    <property type="nucleotide sequence ID" value="NZ_CP016796.1"/>
</dbReference>
<feature type="domain" description="HNH nuclease" evidence="1">
    <location>
        <begin position="44"/>
        <end position="93"/>
    </location>
</feature>
<organism evidence="3 4">
    <name type="scientific">Francisella uliginis</name>
    <dbReference type="NCBI Taxonomy" id="573570"/>
    <lineage>
        <taxon>Bacteria</taxon>
        <taxon>Pseudomonadati</taxon>
        <taxon>Pseudomonadota</taxon>
        <taxon>Gammaproteobacteria</taxon>
        <taxon>Thiotrichales</taxon>
        <taxon>Francisellaceae</taxon>
        <taxon>Francisella</taxon>
    </lineage>
</organism>